<evidence type="ECO:0000313" key="3">
    <source>
        <dbReference type="Proteomes" id="UP000252519"/>
    </source>
</evidence>
<evidence type="ECO:0000313" key="2">
    <source>
        <dbReference type="EMBL" id="RCN48336.1"/>
    </source>
</evidence>
<sequence>MGAALMTLSLVGVITLQASICNSGKKQGQKDEVASGPRLSRYRGEAPEQVVLANAGESLQESK</sequence>
<accession>A0A368GVD3</accession>
<reference evidence="2 3" key="1">
    <citation type="submission" date="2014-10" db="EMBL/GenBank/DDBJ databases">
        <title>Draft genome of the hookworm Ancylostoma caninum.</title>
        <authorList>
            <person name="Mitreva M."/>
        </authorList>
    </citation>
    <scope>NUCLEOTIDE SEQUENCE [LARGE SCALE GENOMIC DNA]</scope>
    <source>
        <strain evidence="2 3">Baltimore</strain>
    </source>
</reference>
<dbReference type="AlphaFoldDB" id="A0A368GVD3"/>
<keyword evidence="3" id="KW-1185">Reference proteome</keyword>
<dbReference type="OrthoDB" id="10495163at2759"/>
<evidence type="ECO:0000256" key="1">
    <source>
        <dbReference type="SAM" id="SignalP"/>
    </source>
</evidence>
<comment type="caution">
    <text evidence="2">The sequence shown here is derived from an EMBL/GenBank/DDBJ whole genome shotgun (WGS) entry which is preliminary data.</text>
</comment>
<dbReference type="EMBL" id="JOJR01000048">
    <property type="protein sequence ID" value="RCN48336.1"/>
    <property type="molecule type" value="Genomic_DNA"/>
</dbReference>
<dbReference type="Proteomes" id="UP000252519">
    <property type="component" value="Unassembled WGS sequence"/>
</dbReference>
<feature type="signal peptide" evidence="1">
    <location>
        <begin position="1"/>
        <end position="18"/>
    </location>
</feature>
<keyword evidence="1" id="KW-0732">Signal</keyword>
<name>A0A368GVD3_ANCCA</name>
<gene>
    <name evidence="2" type="ORF">ANCCAN_05625</name>
</gene>
<organism evidence="2 3">
    <name type="scientific">Ancylostoma caninum</name>
    <name type="common">Dog hookworm</name>
    <dbReference type="NCBI Taxonomy" id="29170"/>
    <lineage>
        <taxon>Eukaryota</taxon>
        <taxon>Metazoa</taxon>
        <taxon>Ecdysozoa</taxon>
        <taxon>Nematoda</taxon>
        <taxon>Chromadorea</taxon>
        <taxon>Rhabditida</taxon>
        <taxon>Rhabditina</taxon>
        <taxon>Rhabditomorpha</taxon>
        <taxon>Strongyloidea</taxon>
        <taxon>Ancylostomatidae</taxon>
        <taxon>Ancylostomatinae</taxon>
        <taxon>Ancylostoma</taxon>
    </lineage>
</organism>
<protein>
    <submittedName>
        <fullName evidence="2">Uncharacterized protein</fullName>
    </submittedName>
</protein>
<proteinExistence type="predicted"/>
<feature type="chain" id="PRO_5016727659" evidence="1">
    <location>
        <begin position="19"/>
        <end position="63"/>
    </location>
</feature>